<gene>
    <name evidence="1" type="ORF">RCOM_1636840</name>
</gene>
<dbReference type="InParanoid" id="B9RUA2"/>
<evidence type="ECO:0000313" key="2">
    <source>
        <dbReference type="Proteomes" id="UP000008311"/>
    </source>
</evidence>
<dbReference type="Proteomes" id="UP000008311">
    <property type="component" value="Unassembled WGS sequence"/>
</dbReference>
<evidence type="ECO:0000313" key="1">
    <source>
        <dbReference type="EMBL" id="EEF45114.1"/>
    </source>
</evidence>
<name>B9RUA2_RICCO</name>
<proteinExistence type="predicted"/>
<dbReference type="EMBL" id="EQ973816">
    <property type="protein sequence ID" value="EEF45114.1"/>
    <property type="molecule type" value="Genomic_DNA"/>
</dbReference>
<protein>
    <submittedName>
        <fullName evidence="1">Uncharacterized protein</fullName>
    </submittedName>
</protein>
<organism evidence="1 2">
    <name type="scientific">Ricinus communis</name>
    <name type="common">Castor bean</name>
    <dbReference type="NCBI Taxonomy" id="3988"/>
    <lineage>
        <taxon>Eukaryota</taxon>
        <taxon>Viridiplantae</taxon>
        <taxon>Streptophyta</taxon>
        <taxon>Embryophyta</taxon>
        <taxon>Tracheophyta</taxon>
        <taxon>Spermatophyta</taxon>
        <taxon>Magnoliopsida</taxon>
        <taxon>eudicotyledons</taxon>
        <taxon>Gunneridae</taxon>
        <taxon>Pentapetalae</taxon>
        <taxon>rosids</taxon>
        <taxon>fabids</taxon>
        <taxon>Malpighiales</taxon>
        <taxon>Euphorbiaceae</taxon>
        <taxon>Acalyphoideae</taxon>
        <taxon>Acalypheae</taxon>
        <taxon>Ricinus</taxon>
    </lineage>
</organism>
<dbReference type="AlphaFoldDB" id="B9RUA2"/>
<reference evidence="2" key="1">
    <citation type="journal article" date="2010" name="Nat. Biotechnol.">
        <title>Draft genome sequence of the oilseed species Ricinus communis.</title>
        <authorList>
            <person name="Chan A.P."/>
            <person name="Crabtree J."/>
            <person name="Zhao Q."/>
            <person name="Lorenzi H."/>
            <person name="Orvis J."/>
            <person name="Puiu D."/>
            <person name="Melake-Berhan A."/>
            <person name="Jones K.M."/>
            <person name="Redman J."/>
            <person name="Chen G."/>
            <person name="Cahoon E.B."/>
            <person name="Gedil M."/>
            <person name="Stanke M."/>
            <person name="Haas B.J."/>
            <person name="Wortman J.R."/>
            <person name="Fraser-Liggett C.M."/>
            <person name="Ravel J."/>
            <person name="Rabinowicz P.D."/>
        </authorList>
    </citation>
    <scope>NUCLEOTIDE SEQUENCE [LARGE SCALE GENOMIC DNA]</scope>
    <source>
        <strain evidence="2">cv. Hale</strain>
    </source>
</reference>
<sequence length="98" mass="11606">MAAQLEQLTQTLNSQQTEIDSRDWSINLGPCKARNFNEIDRIKNHQVFPRYTKIDFPYFDENNDSLVWLNHCENFFHHQQMPEEGRVSLASLHLEEDA</sequence>
<accession>B9RUA2</accession>
<keyword evidence="2" id="KW-1185">Reference proteome</keyword>